<feature type="transmembrane region" description="Helical" evidence="8">
    <location>
        <begin position="101"/>
        <end position="122"/>
    </location>
</feature>
<evidence type="ECO:0000256" key="5">
    <source>
        <dbReference type="ARBA" id="ARBA00022989"/>
    </source>
</evidence>
<keyword evidence="6 8" id="KW-0472">Membrane</keyword>
<evidence type="ECO:0000256" key="7">
    <source>
        <dbReference type="SAM" id="MobiDB-lite"/>
    </source>
</evidence>
<evidence type="ECO:0000313" key="10">
    <source>
        <dbReference type="Proteomes" id="UP000248924"/>
    </source>
</evidence>
<dbReference type="Proteomes" id="UP000248924">
    <property type="component" value="Unassembled WGS sequence"/>
</dbReference>
<proteinExistence type="inferred from homology"/>
<evidence type="ECO:0000256" key="8">
    <source>
        <dbReference type="SAM" id="Phobius"/>
    </source>
</evidence>
<evidence type="ECO:0000256" key="4">
    <source>
        <dbReference type="ARBA" id="ARBA00022692"/>
    </source>
</evidence>
<name>A0A2W2ENC3_9ACTN</name>
<keyword evidence="4 8" id="KW-0812">Transmembrane</keyword>
<comment type="caution">
    <text evidence="9">The sequence shown here is derived from an EMBL/GenBank/DDBJ whole genome shotgun (WGS) entry which is preliminary data.</text>
</comment>
<keyword evidence="10" id="KW-1185">Reference proteome</keyword>
<evidence type="ECO:0000313" key="9">
    <source>
        <dbReference type="EMBL" id="PZG18259.1"/>
    </source>
</evidence>
<feature type="transmembrane region" description="Helical" evidence="8">
    <location>
        <begin position="283"/>
        <end position="303"/>
    </location>
</feature>
<dbReference type="PANTHER" id="PTHR30250">
    <property type="entry name" value="PST FAMILY PREDICTED COLANIC ACID TRANSPORTER"/>
    <property type="match status" value="1"/>
</dbReference>
<protein>
    <recommendedName>
        <fullName evidence="11">Polysaccharide biosynthesis protein</fullName>
    </recommendedName>
</protein>
<accession>A0A2W2ENC3</accession>
<feature type="region of interest" description="Disordered" evidence="7">
    <location>
        <begin position="1"/>
        <end position="23"/>
    </location>
</feature>
<feature type="transmembrane region" description="Helical" evidence="8">
    <location>
        <begin position="416"/>
        <end position="438"/>
    </location>
</feature>
<feature type="transmembrane region" description="Helical" evidence="8">
    <location>
        <begin position="64"/>
        <end position="89"/>
    </location>
</feature>
<gene>
    <name evidence="9" type="ORF">C1I95_13965</name>
</gene>
<dbReference type="AlphaFoldDB" id="A0A2W2ENC3"/>
<evidence type="ECO:0000256" key="1">
    <source>
        <dbReference type="ARBA" id="ARBA00004651"/>
    </source>
</evidence>
<feature type="compositionally biased region" description="Low complexity" evidence="7">
    <location>
        <begin position="1"/>
        <end position="10"/>
    </location>
</feature>
<reference evidence="9 10" key="1">
    <citation type="submission" date="2018-01" db="EMBL/GenBank/DDBJ databases">
        <title>Draft genome sequence of Jishengella sp. NA12.</title>
        <authorList>
            <person name="Sahin N."/>
            <person name="Ay H."/>
            <person name="Saygin H."/>
        </authorList>
    </citation>
    <scope>NUCLEOTIDE SEQUENCE [LARGE SCALE GENOMIC DNA]</scope>
    <source>
        <strain evidence="9 10">NA12</strain>
    </source>
</reference>
<sequence length="461" mass="47914">MGQWPTRTPTGAPPPDATPRRRRRRRLGGSLRGVLSIAAGSASGQLLLVLAAPVLARLYGPADFGLFAVLATLAATVGAVAAGRFELAVPLPELDREAHDLALVGLVAALGTALVGTVVVAVARDEIAALFDHPALGTWLWLTPWTAAAMAAVQVLNQLAIRYRRYAAIGRRNFLQSVATLLTQLGVGAIGLRSGGLALGLGAGHLVGALSLLPGARLRTADPPPEQPRRRMWRVAVRHRRFPLLLAPAGLLNVLGLQLPVLLIAYYYGAEVAGWFGLAQRMLAMPVALIGTAIAQVYLAELSQAARTGGGNAAALFLRTSRHLGMIAAAGVLLIGFGAPWAFAIAFGHEWTTSGAYAQALAVYVAAQFVGSPVSQTLIVFGRQNLQLAWDAGRALLVGAAVAGTALSGASALAAVWAFGLSAAVAYGASWLLSLYVVTRARRHAPPANAEPEPLTLTGGR</sequence>
<feature type="transmembrane region" description="Helical" evidence="8">
    <location>
        <begin position="324"/>
        <end position="349"/>
    </location>
</feature>
<keyword evidence="3" id="KW-1003">Cell membrane</keyword>
<dbReference type="PANTHER" id="PTHR30250:SF10">
    <property type="entry name" value="LIPOPOLYSACCHARIDE BIOSYNTHESIS PROTEIN WZXC"/>
    <property type="match status" value="1"/>
</dbReference>
<evidence type="ECO:0000256" key="6">
    <source>
        <dbReference type="ARBA" id="ARBA00023136"/>
    </source>
</evidence>
<evidence type="ECO:0008006" key="11">
    <source>
        <dbReference type="Google" id="ProtNLM"/>
    </source>
</evidence>
<feature type="transmembrane region" description="Helical" evidence="8">
    <location>
        <begin position="142"/>
        <end position="161"/>
    </location>
</feature>
<dbReference type="GO" id="GO:0005886">
    <property type="term" value="C:plasma membrane"/>
    <property type="evidence" value="ECO:0007669"/>
    <property type="project" value="UniProtKB-SubCell"/>
</dbReference>
<feature type="transmembrane region" description="Helical" evidence="8">
    <location>
        <begin position="242"/>
        <end position="268"/>
    </location>
</feature>
<organism evidence="9 10">
    <name type="scientific">Micromonospora craterilacus</name>
    <dbReference type="NCBI Taxonomy" id="1655439"/>
    <lineage>
        <taxon>Bacteria</taxon>
        <taxon>Bacillati</taxon>
        <taxon>Actinomycetota</taxon>
        <taxon>Actinomycetes</taxon>
        <taxon>Micromonosporales</taxon>
        <taxon>Micromonosporaceae</taxon>
        <taxon>Micromonospora</taxon>
    </lineage>
</organism>
<feature type="transmembrane region" description="Helical" evidence="8">
    <location>
        <begin position="361"/>
        <end position="381"/>
    </location>
</feature>
<feature type="transmembrane region" description="Helical" evidence="8">
    <location>
        <begin position="30"/>
        <end position="52"/>
    </location>
</feature>
<comment type="subcellular location">
    <subcellularLocation>
        <location evidence="1">Cell membrane</location>
        <topology evidence="1">Multi-pass membrane protein</topology>
    </subcellularLocation>
</comment>
<dbReference type="EMBL" id="POTY01000074">
    <property type="protein sequence ID" value="PZG18259.1"/>
    <property type="molecule type" value="Genomic_DNA"/>
</dbReference>
<dbReference type="InterPro" id="IPR050833">
    <property type="entry name" value="Poly_Biosynth_Transport"/>
</dbReference>
<evidence type="ECO:0000256" key="3">
    <source>
        <dbReference type="ARBA" id="ARBA00022475"/>
    </source>
</evidence>
<keyword evidence="5 8" id="KW-1133">Transmembrane helix</keyword>
<comment type="similarity">
    <text evidence="2">Belongs to the polysaccharide synthase family.</text>
</comment>
<dbReference type="Pfam" id="PF13440">
    <property type="entry name" value="Polysacc_synt_3"/>
    <property type="match status" value="1"/>
</dbReference>
<evidence type="ECO:0000256" key="2">
    <source>
        <dbReference type="ARBA" id="ARBA00007430"/>
    </source>
</evidence>
<feature type="transmembrane region" description="Helical" evidence="8">
    <location>
        <begin position="393"/>
        <end position="410"/>
    </location>
</feature>